<evidence type="ECO:0000256" key="1">
    <source>
        <dbReference type="ARBA" id="ARBA00002190"/>
    </source>
</evidence>
<evidence type="ECO:0000313" key="7">
    <source>
        <dbReference type="EMBL" id="KLO25226.1"/>
    </source>
</evidence>
<accession>A0ABR5F8W9</accession>
<keyword evidence="5" id="KW-0233">DNA recombination</keyword>
<gene>
    <name evidence="7" type="ORF">ABW16_23625</name>
</gene>
<name>A0ABR5F8W9_9MYCO</name>
<keyword evidence="4" id="KW-0238">DNA-binding</keyword>
<keyword evidence="3" id="KW-0815">Transposition</keyword>
<dbReference type="InterPro" id="IPR012337">
    <property type="entry name" value="RNaseH-like_sf"/>
</dbReference>
<evidence type="ECO:0000256" key="4">
    <source>
        <dbReference type="ARBA" id="ARBA00023125"/>
    </source>
</evidence>
<dbReference type="SUPFAM" id="SSF53098">
    <property type="entry name" value="Ribonuclease H-like"/>
    <property type="match status" value="1"/>
</dbReference>
<dbReference type="InterPro" id="IPR036397">
    <property type="entry name" value="RNaseH_sf"/>
</dbReference>
<dbReference type="Pfam" id="PF13936">
    <property type="entry name" value="HTH_38"/>
    <property type="match status" value="1"/>
</dbReference>
<comment type="function">
    <text evidence="1">Required for the transposition of the insertion element.</text>
</comment>
<dbReference type="EMBL" id="LDPO01000058">
    <property type="protein sequence ID" value="KLO25226.1"/>
    <property type="molecule type" value="Genomic_DNA"/>
</dbReference>
<dbReference type="Gene3D" id="3.30.420.10">
    <property type="entry name" value="Ribonuclease H-like superfamily/Ribonuclease H"/>
    <property type="match status" value="1"/>
</dbReference>
<dbReference type="InterPro" id="IPR051917">
    <property type="entry name" value="Transposase-Integrase"/>
</dbReference>
<dbReference type="Proteomes" id="UP000036464">
    <property type="component" value="Unassembled WGS sequence"/>
</dbReference>
<proteinExistence type="inferred from homology"/>
<dbReference type="NCBIfam" id="NF033563">
    <property type="entry name" value="transpos_IS30"/>
    <property type="match status" value="1"/>
</dbReference>
<dbReference type="InterPro" id="IPR001598">
    <property type="entry name" value="Transposase_IS30_CS"/>
</dbReference>
<evidence type="ECO:0000313" key="8">
    <source>
        <dbReference type="Proteomes" id="UP000036464"/>
    </source>
</evidence>
<dbReference type="PROSITE" id="PS01043">
    <property type="entry name" value="TRANSPOSASE_IS30"/>
    <property type="match status" value="1"/>
</dbReference>
<sequence>MHSGATATQAAVAAGVSEHTGRHWVDQAGFVPRTLMCAVQEPAEVSRALSFTERCRLEELFVSGHSQADAARLLGRSRSTISREAPRGATSCGYRARIAQDTVDAARARPKVRKLESNPALLAEVVRRLKLRHSPEQIMRRLRQDFPDDPEMRVSHETIYQAIYVQPRGELARLVKAALRTGRTQRKTQGRNPIGNRGQIKDMINISERPAEAEDRAIPGHWEGDLIIGADSASAIGTLVERTTGFTLLLHLPADRTAATLAEAMTAKMPELPEILWRSLTWDQGKEMALHTAITDATGLPIYFCDPHSPWQRGTNENTNGLLRQYFPKGTDLSFYGPGWLDQVAAELNGRPRKRLGWRTPAEELDRLLSDPSTFVAATA</sequence>
<protein>
    <submittedName>
        <fullName evidence="7">Transposase</fullName>
    </submittedName>
</protein>
<evidence type="ECO:0000256" key="2">
    <source>
        <dbReference type="ARBA" id="ARBA00006363"/>
    </source>
</evidence>
<organism evidence="7 8">
    <name type="scientific">Mycolicibacter heraklionensis</name>
    <dbReference type="NCBI Taxonomy" id="512402"/>
    <lineage>
        <taxon>Bacteria</taxon>
        <taxon>Bacillati</taxon>
        <taxon>Actinomycetota</taxon>
        <taxon>Actinomycetes</taxon>
        <taxon>Mycobacteriales</taxon>
        <taxon>Mycobacteriaceae</taxon>
        <taxon>Mycolicibacter</taxon>
    </lineage>
</organism>
<dbReference type="PANTHER" id="PTHR10948:SF23">
    <property type="entry name" value="TRANSPOSASE INSI FOR INSERTION SEQUENCE ELEMENT IS30A-RELATED"/>
    <property type="match status" value="1"/>
</dbReference>
<dbReference type="PROSITE" id="PS50994">
    <property type="entry name" value="INTEGRASE"/>
    <property type="match status" value="1"/>
</dbReference>
<comment type="similarity">
    <text evidence="2">Belongs to the transposase IS30 family.</text>
</comment>
<evidence type="ECO:0000256" key="5">
    <source>
        <dbReference type="ARBA" id="ARBA00023172"/>
    </source>
</evidence>
<dbReference type="PANTHER" id="PTHR10948">
    <property type="entry name" value="TRANSPOSASE"/>
    <property type="match status" value="1"/>
</dbReference>
<dbReference type="InterPro" id="IPR025246">
    <property type="entry name" value="IS30-like_HTH"/>
</dbReference>
<dbReference type="InterPro" id="IPR001584">
    <property type="entry name" value="Integrase_cat-core"/>
</dbReference>
<evidence type="ECO:0000259" key="6">
    <source>
        <dbReference type="PROSITE" id="PS50994"/>
    </source>
</evidence>
<keyword evidence="8" id="KW-1185">Reference proteome</keyword>
<comment type="caution">
    <text evidence="7">The sequence shown here is derived from an EMBL/GenBank/DDBJ whole genome shotgun (WGS) entry which is preliminary data.</text>
</comment>
<reference evidence="7 8" key="1">
    <citation type="submission" date="2015-05" db="EMBL/GenBank/DDBJ databases">
        <title>Genome sequence of Mycobacterium heraklionense Davo strain.</title>
        <authorList>
            <person name="Greninger A.L."/>
            <person name="Cunningham G."/>
            <person name="Miller S."/>
        </authorList>
    </citation>
    <scope>NUCLEOTIDE SEQUENCE [LARGE SCALE GENOMIC DNA]</scope>
    <source>
        <strain evidence="7 8">Davo</strain>
    </source>
</reference>
<feature type="domain" description="Integrase catalytic" evidence="6">
    <location>
        <begin position="206"/>
        <end position="369"/>
    </location>
</feature>
<dbReference type="InterPro" id="IPR053392">
    <property type="entry name" value="Transposase_IS30-like"/>
</dbReference>
<evidence type="ECO:0000256" key="3">
    <source>
        <dbReference type="ARBA" id="ARBA00022578"/>
    </source>
</evidence>